<feature type="domain" description="Photosynthesis system II assembly factor Ycf48/Hcf136-like" evidence="2">
    <location>
        <begin position="39"/>
        <end position="127"/>
    </location>
</feature>
<evidence type="ECO:0000259" key="2">
    <source>
        <dbReference type="Pfam" id="PF14870"/>
    </source>
</evidence>
<evidence type="ECO:0000313" key="3">
    <source>
        <dbReference type="EMBL" id="KAK7311711.1"/>
    </source>
</evidence>
<proteinExistence type="predicted"/>
<feature type="coiled-coil region" evidence="1">
    <location>
        <begin position="202"/>
        <end position="236"/>
    </location>
</feature>
<dbReference type="Pfam" id="PF14870">
    <property type="entry name" value="PSII_BNR"/>
    <property type="match status" value="1"/>
</dbReference>
<keyword evidence="4" id="KW-1185">Reference proteome</keyword>
<comment type="caution">
    <text evidence="3">The sequence shown here is derived from an EMBL/GenBank/DDBJ whole genome shotgun (WGS) entry which is preliminary data.</text>
</comment>
<reference evidence="3 4" key="1">
    <citation type="submission" date="2024-01" db="EMBL/GenBank/DDBJ databases">
        <title>The genomes of 5 underutilized Papilionoideae crops provide insights into root nodulation and disease resistance.</title>
        <authorList>
            <person name="Yuan L."/>
        </authorList>
    </citation>
    <scope>NUCLEOTIDE SEQUENCE [LARGE SCALE GENOMIC DNA]</scope>
    <source>
        <strain evidence="3">LY-2023</strain>
        <tissue evidence="3">Leaf</tissue>
    </source>
</reference>
<protein>
    <recommendedName>
        <fullName evidence="2">Photosynthesis system II assembly factor Ycf48/Hcf136-like domain-containing protein</fullName>
    </recommendedName>
</protein>
<name>A0AAN9K852_CLITE</name>
<dbReference type="Proteomes" id="UP001359559">
    <property type="component" value="Unassembled WGS sequence"/>
</dbReference>
<organism evidence="3 4">
    <name type="scientific">Clitoria ternatea</name>
    <name type="common">Butterfly pea</name>
    <dbReference type="NCBI Taxonomy" id="43366"/>
    <lineage>
        <taxon>Eukaryota</taxon>
        <taxon>Viridiplantae</taxon>
        <taxon>Streptophyta</taxon>
        <taxon>Embryophyta</taxon>
        <taxon>Tracheophyta</taxon>
        <taxon>Spermatophyta</taxon>
        <taxon>Magnoliopsida</taxon>
        <taxon>eudicotyledons</taxon>
        <taxon>Gunneridae</taxon>
        <taxon>Pentapetalae</taxon>
        <taxon>rosids</taxon>
        <taxon>fabids</taxon>
        <taxon>Fabales</taxon>
        <taxon>Fabaceae</taxon>
        <taxon>Papilionoideae</taxon>
        <taxon>50 kb inversion clade</taxon>
        <taxon>NPAAA clade</taxon>
        <taxon>indigoferoid/millettioid clade</taxon>
        <taxon>Phaseoleae</taxon>
        <taxon>Clitoria</taxon>
    </lineage>
</organism>
<dbReference type="PANTHER" id="PTHR47199">
    <property type="entry name" value="PHOTOSYSTEM II STABILITY/ASSEMBLY FACTOR HCF136, CHLOROPLASTIC"/>
    <property type="match status" value="1"/>
</dbReference>
<dbReference type="PANTHER" id="PTHR47199:SF2">
    <property type="entry name" value="PHOTOSYSTEM II STABILITY_ASSEMBLY FACTOR HCF136, CHLOROPLASTIC"/>
    <property type="match status" value="1"/>
</dbReference>
<dbReference type="EMBL" id="JAYKXN010000002">
    <property type="protein sequence ID" value="KAK7311711.1"/>
    <property type="molecule type" value="Genomic_DNA"/>
</dbReference>
<evidence type="ECO:0000313" key="4">
    <source>
        <dbReference type="Proteomes" id="UP001359559"/>
    </source>
</evidence>
<sequence>MTRPLDKISAWLDVSREEEGEKHLMEEDEKWRTTPKLMVYIKATGEKGAEMVTEEGAIYVTSNRGYNWKAAVQETVSATLNRTVSSGIGGASYYTGTFNTVNRSPDGRYVAVSSRGNFYLTWEPGQVKKVVGWEKKRTLHPRRGGGFDGGSIIGRIGFGNWKGIGLVIMAVVAGVWKQRRGNVKRPNLDKLKMKNTELAEVVKKNLETIEDLRAENNKLADEKRRFEELNETLETKF</sequence>
<keyword evidence="1" id="KW-0175">Coiled coil</keyword>
<dbReference type="SUPFAM" id="SSF110296">
    <property type="entry name" value="Oligoxyloglucan reducing end-specific cellobiohydrolase"/>
    <property type="match status" value="1"/>
</dbReference>
<dbReference type="AlphaFoldDB" id="A0AAN9K852"/>
<evidence type="ECO:0000256" key="1">
    <source>
        <dbReference type="SAM" id="Coils"/>
    </source>
</evidence>
<dbReference type="InterPro" id="IPR028203">
    <property type="entry name" value="PSII_CF48-like_dom"/>
</dbReference>
<accession>A0AAN9K852</accession>
<gene>
    <name evidence="3" type="ORF">RJT34_10017</name>
</gene>